<dbReference type="GO" id="GO:0005524">
    <property type="term" value="F:ATP binding"/>
    <property type="evidence" value="ECO:0007669"/>
    <property type="project" value="UniProtKB-KW"/>
</dbReference>
<evidence type="ECO:0000313" key="8">
    <source>
        <dbReference type="Proteomes" id="UP000002407"/>
    </source>
</evidence>
<keyword evidence="8" id="KW-1185">Reference proteome</keyword>
<evidence type="ECO:0000256" key="2">
    <source>
        <dbReference type="ARBA" id="ARBA00022598"/>
    </source>
</evidence>
<evidence type="ECO:0000256" key="4">
    <source>
        <dbReference type="ARBA" id="ARBA00022741"/>
    </source>
</evidence>
<dbReference type="KEGG" id="cha:CHAB381_0471"/>
<dbReference type="AlphaFoldDB" id="A7I0L8"/>
<dbReference type="GO" id="GO:0005737">
    <property type="term" value="C:cytoplasm"/>
    <property type="evidence" value="ECO:0007669"/>
    <property type="project" value="TreeGrafter"/>
</dbReference>
<reference evidence="8" key="1">
    <citation type="submission" date="2007-07" db="EMBL/GenBank/DDBJ databases">
        <title>Complete genome sequence of Campylobacter hominis ATCC BAA-381, a commensal isolated from the human gastrointestinal tract.</title>
        <authorList>
            <person name="Fouts D.E."/>
            <person name="Mongodin E.F."/>
            <person name="Puiu D."/>
            <person name="Sebastian Y."/>
            <person name="Miller W.G."/>
            <person name="Mandrell R.E."/>
            <person name="Nelson K.E."/>
        </authorList>
    </citation>
    <scope>NUCLEOTIDE SEQUENCE [LARGE SCALE GENOMIC DNA]</scope>
    <source>
        <strain evidence="8">ATCC BAA-381 / LMG 19568 / NCTC 13146 / CH001A</strain>
    </source>
</reference>
<dbReference type="HOGENOM" id="CLU_015869_1_1_7"/>
<dbReference type="GO" id="GO:0008841">
    <property type="term" value="F:dihydrofolate synthase activity"/>
    <property type="evidence" value="ECO:0007669"/>
    <property type="project" value="TreeGrafter"/>
</dbReference>
<dbReference type="GO" id="GO:0046872">
    <property type="term" value="F:metal ion binding"/>
    <property type="evidence" value="ECO:0007669"/>
    <property type="project" value="UniProtKB-KW"/>
</dbReference>
<keyword evidence="5" id="KW-0067">ATP-binding</keyword>
<keyword evidence="6" id="KW-0460">Magnesium</keyword>
<dbReference type="SUPFAM" id="SSF53623">
    <property type="entry name" value="MurD-like peptide ligases, catalytic domain"/>
    <property type="match status" value="1"/>
</dbReference>
<keyword evidence="4" id="KW-0547">Nucleotide-binding</keyword>
<name>A7I0L8_CAMHC</name>
<protein>
    <submittedName>
        <fullName evidence="7">Folylpolyglutamate synthase</fullName>
    </submittedName>
</protein>
<dbReference type="GO" id="GO:0046654">
    <property type="term" value="P:tetrahydrofolate biosynthetic process"/>
    <property type="evidence" value="ECO:0007669"/>
    <property type="project" value="UniProtKB-UniPathway"/>
</dbReference>
<dbReference type="PANTHER" id="PTHR11136:SF0">
    <property type="entry name" value="DIHYDROFOLATE SYNTHETASE-RELATED"/>
    <property type="match status" value="1"/>
</dbReference>
<dbReference type="Gene3D" id="3.90.190.20">
    <property type="entry name" value="Mur ligase, C-terminal domain"/>
    <property type="match status" value="1"/>
</dbReference>
<proteinExistence type="inferred from homology"/>
<evidence type="ECO:0000256" key="6">
    <source>
        <dbReference type="ARBA" id="ARBA00022842"/>
    </source>
</evidence>
<dbReference type="InterPro" id="IPR001645">
    <property type="entry name" value="Folylpolyglutamate_synth"/>
</dbReference>
<organism evidence="7 8">
    <name type="scientific">Campylobacter hominis (strain ATCC BAA-381 / DSM 21671 / CCUG 45161 / LMG 19568 / NCTC 13146 / CH001A)</name>
    <dbReference type="NCBI Taxonomy" id="360107"/>
    <lineage>
        <taxon>Bacteria</taxon>
        <taxon>Pseudomonadati</taxon>
        <taxon>Campylobacterota</taxon>
        <taxon>Epsilonproteobacteria</taxon>
        <taxon>Campylobacterales</taxon>
        <taxon>Campylobacteraceae</taxon>
        <taxon>Campylobacter</taxon>
    </lineage>
</organism>
<keyword evidence="3" id="KW-0479">Metal-binding</keyword>
<dbReference type="SUPFAM" id="SSF53244">
    <property type="entry name" value="MurD-like peptide ligases, peptide-binding domain"/>
    <property type="match status" value="1"/>
</dbReference>
<dbReference type="NCBIfam" id="TIGR01499">
    <property type="entry name" value="folC"/>
    <property type="match status" value="1"/>
</dbReference>
<sequence length="391" mass="44808">MIDFLSYINSKPMFYKKIDFERFPRIFNFLKNKIPPLKNVTQIIGTNGKGSTGRFLAQMLMQKGADVGHYTSPHIFSFNERFWLNGEDVSDEKLQQSHEILQEILGEEISNSLSYFEYATLLMWILFLKCDYCVIEAGMGGEFDATSEFHKKLNLFTPVGLDHMAILGDSIEKISHTKFIKMAQNAILNDEMNEISVKIAKEIAENKNAKLKFPAEILTGNEKAEISKYIKKQNLAKFQISNLSLAFAGAKFWGVEPNLKTIGSLKIHGRMEQIAPNIFIDVGHNELAAKQIADHFAGQKITLIYNAFLDKDAASIFKILKPIIKKVEIFEYKSENRELIGKKIEDILHAQNINFNKFKKLENNEIYLVFGSFMLVENFLKFYGFKDEFSS</sequence>
<accession>A7I0L8</accession>
<dbReference type="UniPathway" id="UPA00077">
    <property type="reaction ID" value="UER00157"/>
</dbReference>
<dbReference type="EMBL" id="CP000776">
    <property type="protein sequence ID" value="ABS52426.1"/>
    <property type="molecule type" value="Genomic_DNA"/>
</dbReference>
<dbReference type="eggNOG" id="COG0285">
    <property type="taxonomic scope" value="Bacteria"/>
</dbReference>
<dbReference type="GO" id="GO:0004326">
    <property type="term" value="F:tetrahydrofolylpolyglutamate synthase activity"/>
    <property type="evidence" value="ECO:0007669"/>
    <property type="project" value="InterPro"/>
</dbReference>
<keyword evidence="2" id="KW-0436">Ligase</keyword>
<dbReference type="STRING" id="360107.CHAB381_0471"/>
<gene>
    <name evidence="7" type="ordered locus">CHAB381_0471</name>
</gene>
<dbReference type="InterPro" id="IPR036565">
    <property type="entry name" value="Mur-like_cat_sf"/>
</dbReference>
<dbReference type="Gene3D" id="3.40.1190.10">
    <property type="entry name" value="Mur-like, catalytic domain"/>
    <property type="match status" value="1"/>
</dbReference>
<evidence type="ECO:0000256" key="1">
    <source>
        <dbReference type="ARBA" id="ARBA00008276"/>
    </source>
</evidence>
<dbReference type="InterPro" id="IPR036615">
    <property type="entry name" value="Mur_ligase_C_dom_sf"/>
</dbReference>
<evidence type="ECO:0000256" key="3">
    <source>
        <dbReference type="ARBA" id="ARBA00022723"/>
    </source>
</evidence>
<evidence type="ECO:0000256" key="5">
    <source>
        <dbReference type="ARBA" id="ARBA00022840"/>
    </source>
</evidence>
<comment type="similarity">
    <text evidence="1">Belongs to the folylpolyglutamate synthase family.</text>
</comment>
<dbReference type="Proteomes" id="UP000002407">
    <property type="component" value="Chromosome"/>
</dbReference>
<dbReference type="PANTHER" id="PTHR11136">
    <property type="entry name" value="FOLYLPOLYGLUTAMATE SYNTHASE-RELATED"/>
    <property type="match status" value="1"/>
</dbReference>
<evidence type="ECO:0000313" key="7">
    <source>
        <dbReference type="EMBL" id="ABS52426.1"/>
    </source>
</evidence>